<dbReference type="SUPFAM" id="SSF102114">
    <property type="entry name" value="Radical SAM enzymes"/>
    <property type="match status" value="1"/>
</dbReference>
<evidence type="ECO:0000256" key="1">
    <source>
        <dbReference type="ARBA" id="ARBA00001966"/>
    </source>
</evidence>
<evidence type="ECO:0000256" key="3">
    <source>
        <dbReference type="ARBA" id="ARBA00022723"/>
    </source>
</evidence>
<dbReference type="InterPro" id="IPR058240">
    <property type="entry name" value="rSAM_sf"/>
</dbReference>
<comment type="caution">
    <text evidence="7">The sequence shown here is derived from an EMBL/GenBank/DDBJ whole genome shotgun (WGS) entry which is preliminary data.</text>
</comment>
<dbReference type="SFLD" id="SFLDS00029">
    <property type="entry name" value="Radical_SAM"/>
    <property type="match status" value="1"/>
</dbReference>
<evidence type="ECO:0000256" key="4">
    <source>
        <dbReference type="ARBA" id="ARBA00023004"/>
    </source>
</evidence>
<keyword evidence="5" id="KW-0411">Iron-sulfur</keyword>
<evidence type="ECO:0000259" key="6">
    <source>
        <dbReference type="PROSITE" id="PS51918"/>
    </source>
</evidence>
<evidence type="ECO:0000313" key="7">
    <source>
        <dbReference type="EMBL" id="MBO8457757.1"/>
    </source>
</evidence>
<feature type="domain" description="Radical SAM core" evidence="6">
    <location>
        <begin position="128"/>
        <end position="350"/>
    </location>
</feature>
<reference evidence="7" key="2">
    <citation type="journal article" date="2021" name="PeerJ">
        <title>Extensive microbial diversity within the chicken gut microbiome revealed by metagenomics and culture.</title>
        <authorList>
            <person name="Gilroy R."/>
            <person name="Ravi A."/>
            <person name="Getino M."/>
            <person name="Pursley I."/>
            <person name="Horton D.L."/>
            <person name="Alikhan N.F."/>
            <person name="Baker D."/>
            <person name="Gharbi K."/>
            <person name="Hall N."/>
            <person name="Watson M."/>
            <person name="Adriaenssens E.M."/>
            <person name="Foster-Nyarko E."/>
            <person name="Jarju S."/>
            <person name="Secka A."/>
            <person name="Antonio M."/>
            <person name="Oren A."/>
            <person name="Chaudhuri R.R."/>
            <person name="La Ragione R."/>
            <person name="Hildebrand F."/>
            <person name="Pallen M.J."/>
        </authorList>
    </citation>
    <scope>NUCLEOTIDE SEQUENCE</scope>
    <source>
        <strain evidence="7">10532</strain>
    </source>
</reference>
<reference evidence="7" key="1">
    <citation type="submission" date="2020-10" db="EMBL/GenBank/DDBJ databases">
        <authorList>
            <person name="Gilroy R."/>
        </authorList>
    </citation>
    <scope>NUCLEOTIDE SEQUENCE</scope>
    <source>
        <strain evidence="7">10532</strain>
    </source>
</reference>
<dbReference type="InterPro" id="IPR023885">
    <property type="entry name" value="4Fe4S-binding_SPASM_dom"/>
</dbReference>
<evidence type="ECO:0000313" key="8">
    <source>
        <dbReference type="Proteomes" id="UP000823638"/>
    </source>
</evidence>
<evidence type="ECO:0000256" key="5">
    <source>
        <dbReference type="ARBA" id="ARBA00023014"/>
    </source>
</evidence>
<gene>
    <name evidence="7" type="ORF">IAA81_05970</name>
</gene>
<dbReference type="NCBIfam" id="TIGR04085">
    <property type="entry name" value="rSAM_more_4Fe4S"/>
    <property type="match status" value="1"/>
</dbReference>
<name>A0A9D9N2A9_9SPIR</name>
<dbReference type="InterPro" id="IPR007197">
    <property type="entry name" value="rSAM"/>
</dbReference>
<accession>A0A9D9N2A9</accession>
<comment type="cofactor">
    <cofactor evidence="1">
        <name>[4Fe-4S] cluster</name>
        <dbReference type="ChEBI" id="CHEBI:49883"/>
    </cofactor>
</comment>
<dbReference type="Pfam" id="PF04055">
    <property type="entry name" value="Radical_SAM"/>
    <property type="match status" value="1"/>
</dbReference>
<dbReference type="SMART" id="SM00729">
    <property type="entry name" value="Elp3"/>
    <property type="match status" value="1"/>
</dbReference>
<keyword evidence="4" id="KW-0408">Iron</keyword>
<dbReference type="AlphaFoldDB" id="A0A9D9N2A9"/>
<dbReference type="GO" id="GO:0003824">
    <property type="term" value="F:catalytic activity"/>
    <property type="evidence" value="ECO:0007669"/>
    <property type="project" value="InterPro"/>
</dbReference>
<dbReference type="InterPro" id="IPR050377">
    <property type="entry name" value="Radical_SAM_PqqE_MftC-like"/>
</dbReference>
<dbReference type="GO" id="GO:0046872">
    <property type="term" value="F:metal ion binding"/>
    <property type="evidence" value="ECO:0007669"/>
    <property type="project" value="UniProtKB-KW"/>
</dbReference>
<dbReference type="SFLD" id="SFLDG01386">
    <property type="entry name" value="main_SPASM_domain-containing"/>
    <property type="match status" value="1"/>
</dbReference>
<sequence>MSYFFPGRKNKTENFFTFSELSKKNCVDFPRFFKTFWKKASNYIYTRKEDNILILPPNRIYKINDSGIRTIEFLKGRNSLKKLKFKNEERFFSLINFLKTLMFYYDYENNSKYYGDFPVLETVPFDFNFNRLPVLGEIAVTYRCNNKCLFCYAGCNNSAGSGTAKRLEMVDYSTGDLKKIIKVFKEEAKIPFFSFTGGEPLLRKDLNELISYSVKNGLIVNLVTNGTLATKKCVAGLYKAGLRTAQVSIESAIPEEHDFLTGRKGAFHETLEGIKNLKSGGISVQTNTTINSLNKKSVFNLPDFLYTLGIDTFAMNMYIPSGTGLSREELFISYEEIGSIVDEIKKKAQKLGMTFYWYSPTPYCIYNPISSGLGNKSCAAFDSLISVAPNGDVLPCSSWDESMGNLLNQDFKTIWFSARGDYFRNKHFAPSECSGCQAFIPCQGACPLYWKVKSSTVLNSCKKEVEK</sequence>
<dbReference type="GO" id="GO:0051536">
    <property type="term" value="F:iron-sulfur cluster binding"/>
    <property type="evidence" value="ECO:0007669"/>
    <property type="project" value="UniProtKB-KW"/>
</dbReference>
<keyword evidence="2" id="KW-0949">S-adenosyl-L-methionine</keyword>
<dbReference type="InterPro" id="IPR013785">
    <property type="entry name" value="Aldolase_TIM"/>
</dbReference>
<dbReference type="Pfam" id="PF13186">
    <property type="entry name" value="SPASM"/>
    <property type="match status" value="1"/>
</dbReference>
<dbReference type="Proteomes" id="UP000823638">
    <property type="component" value="Unassembled WGS sequence"/>
</dbReference>
<dbReference type="PROSITE" id="PS51918">
    <property type="entry name" value="RADICAL_SAM"/>
    <property type="match status" value="1"/>
</dbReference>
<keyword evidence="3" id="KW-0479">Metal-binding</keyword>
<organism evidence="7 8">
    <name type="scientific">Candidatus Gallitreponema excrementavium</name>
    <dbReference type="NCBI Taxonomy" id="2840840"/>
    <lineage>
        <taxon>Bacteria</taxon>
        <taxon>Pseudomonadati</taxon>
        <taxon>Spirochaetota</taxon>
        <taxon>Spirochaetia</taxon>
        <taxon>Spirochaetales</taxon>
        <taxon>Candidatus Gallitreponema</taxon>
    </lineage>
</organism>
<dbReference type="InterPro" id="IPR006638">
    <property type="entry name" value="Elp3/MiaA/NifB-like_rSAM"/>
</dbReference>
<dbReference type="SFLD" id="SFLDG01067">
    <property type="entry name" value="SPASM/twitch_domain_containing"/>
    <property type="match status" value="1"/>
</dbReference>
<evidence type="ECO:0000256" key="2">
    <source>
        <dbReference type="ARBA" id="ARBA00022691"/>
    </source>
</evidence>
<dbReference type="PANTHER" id="PTHR11228">
    <property type="entry name" value="RADICAL SAM DOMAIN PROTEIN"/>
    <property type="match status" value="1"/>
</dbReference>
<dbReference type="GO" id="GO:0006783">
    <property type="term" value="P:heme biosynthetic process"/>
    <property type="evidence" value="ECO:0007669"/>
    <property type="project" value="TreeGrafter"/>
</dbReference>
<dbReference type="EMBL" id="JADIMM010000077">
    <property type="protein sequence ID" value="MBO8457757.1"/>
    <property type="molecule type" value="Genomic_DNA"/>
</dbReference>
<dbReference type="Gene3D" id="3.20.20.70">
    <property type="entry name" value="Aldolase class I"/>
    <property type="match status" value="1"/>
</dbReference>
<dbReference type="CDD" id="cd01335">
    <property type="entry name" value="Radical_SAM"/>
    <property type="match status" value="1"/>
</dbReference>
<proteinExistence type="predicted"/>
<dbReference type="PANTHER" id="PTHR11228:SF7">
    <property type="entry name" value="PQQA PEPTIDE CYCLASE"/>
    <property type="match status" value="1"/>
</dbReference>
<protein>
    <submittedName>
        <fullName evidence="7">Radical SAM protein</fullName>
    </submittedName>
</protein>